<gene>
    <name evidence="9" type="ORF">PHYPSEUDO_008272</name>
</gene>
<keyword evidence="5" id="KW-1133">Transmembrane helix</keyword>
<dbReference type="NCBIfam" id="TIGR01297">
    <property type="entry name" value="CDF"/>
    <property type="match status" value="1"/>
</dbReference>
<evidence type="ECO:0000313" key="9">
    <source>
        <dbReference type="EMBL" id="KAG7379706.1"/>
    </source>
</evidence>
<keyword evidence="10" id="KW-1185">Reference proteome</keyword>
<evidence type="ECO:0000313" key="10">
    <source>
        <dbReference type="Proteomes" id="UP000694044"/>
    </source>
</evidence>
<feature type="domain" description="Cation efflux protein transmembrane" evidence="8">
    <location>
        <begin position="83"/>
        <end position="293"/>
    </location>
</feature>
<dbReference type="InterPro" id="IPR050291">
    <property type="entry name" value="CDF_Transporter"/>
</dbReference>
<dbReference type="InterPro" id="IPR002524">
    <property type="entry name" value="Cation_efflux"/>
</dbReference>
<proteinExistence type="inferred from homology"/>
<dbReference type="PANTHER" id="PTHR43840:SF15">
    <property type="entry name" value="MITOCHONDRIAL METAL TRANSPORTER 1-RELATED"/>
    <property type="match status" value="1"/>
</dbReference>
<evidence type="ECO:0000256" key="2">
    <source>
        <dbReference type="ARBA" id="ARBA00008114"/>
    </source>
</evidence>
<evidence type="ECO:0000256" key="3">
    <source>
        <dbReference type="ARBA" id="ARBA00022448"/>
    </source>
</evidence>
<keyword evidence="4" id="KW-0812">Transmembrane</keyword>
<feature type="compositionally biased region" description="Basic and acidic residues" evidence="7">
    <location>
        <begin position="54"/>
        <end position="63"/>
    </location>
</feature>
<sequence>MWRVRGCVFATHKPRAAAAKLPPSARHLLWQRQDFRLAKQLATFSSKPSHRSIQHQDDAEAEAKTAATPKFSQGDEAMKITRVGMYVNVAMAATKGAVGLVIHSSALVADAAHSLSDLLSDVVTLWSVKVARLPPDPRHPYGYGKYEAVGSLSVGAILVLCGLGIGADGMQAMQEIWNGATATSLPDFNLPFLSEIEPSTQWALALSAAGVSIAAKEALYRATVKIGKQANSKVLIANAWHHRTDAISSVVALGGIVGSMAGVPLLDPVAGMAVAAMIVKTGGEICLDSVQELTDNTVEAEVLETLQEVSRGVDDVLHVSQVRARRMGPYTLVDLRVHISKRVRSHILQEVPDVSEVLVHIDVQFSQCAGASTAEFHDMDIRPYKEIKNDISYALATIPEITGTTHINTHWLPHLGGQGTVVDVAIIVQPDLKVGAANGVAKKARKYVVVCRRLLRFSAFTHSLRCIFHCARRAIEAIPYIVEADIHLELQDDDSEQSLA</sequence>
<evidence type="ECO:0000256" key="6">
    <source>
        <dbReference type="ARBA" id="ARBA00023136"/>
    </source>
</evidence>
<dbReference type="GO" id="GO:0016020">
    <property type="term" value="C:membrane"/>
    <property type="evidence" value="ECO:0007669"/>
    <property type="project" value="UniProtKB-SubCell"/>
</dbReference>
<dbReference type="FunFam" id="1.20.1510.10:FF:000006">
    <property type="entry name" value="Divalent cation efflux transporter"/>
    <property type="match status" value="1"/>
</dbReference>
<dbReference type="Pfam" id="PF01545">
    <property type="entry name" value="Cation_efflux"/>
    <property type="match status" value="1"/>
</dbReference>
<evidence type="ECO:0000256" key="1">
    <source>
        <dbReference type="ARBA" id="ARBA00004141"/>
    </source>
</evidence>
<evidence type="ECO:0000256" key="5">
    <source>
        <dbReference type="ARBA" id="ARBA00022989"/>
    </source>
</evidence>
<dbReference type="OrthoDB" id="435980at2759"/>
<dbReference type="InterPro" id="IPR058533">
    <property type="entry name" value="Cation_efflux_TM"/>
</dbReference>
<dbReference type="Proteomes" id="UP000694044">
    <property type="component" value="Unassembled WGS sequence"/>
</dbReference>
<comment type="caution">
    <text evidence="9">The sequence shown here is derived from an EMBL/GenBank/DDBJ whole genome shotgun (WGS) entry which is preliminary data.</text>
</comment>
<protein>
    <recommendedName>
        <fullName evidence="8">Cation efflux protein transmembrane domain-containing protein</fullName>
    </recommendedName>
</protein>
<organism evidence="9 10">
    <name type="scientific">Phytophthora pseudosyringae</name>
    <dbReference type="NCBI Taxonomy" id="221518"/>
    <lineage>
        <taxon>Eukaryota</taxon>
        <taxon>Sar</taxon>
        <taxon>Stramenopiles</taxon>
        <taxon>Oomycota</taxon>
        <taxon>Peronosporomycetes</taxon>
        <taxon>Peronosporales</taxon>
        <taxon>Peronosporaceae</taxon>
        <taxon>Phytophthora</taxon>
    </lineage>
</organism>
<evidence type="ECO:0000259" key="8">
    <source>
        <dbReference type="Pfam" id="PF01545"/>
    </source>
</evidence>
<dbReference type="PANTHER" id="PTHR43840">
    <property type="entry name" value="MITOCHONDRIAL METAL TRANSPORTER 1-RELATED"/>
    <property type="match status" value="1"/>
</dbReference>
<comment type="subcellular location">
    <subcellularLocation>
        <location evidence="1">Membrane</location>
        <topology evidence="1">Multi-pass membrane protein</topology>
    </subcellularLocation>
</comment>
<keyword evidence="6" id="KW-0472">Membrane</keyword>
<evidence type="ECO:0000256" key="7">
    <source>
        <dbReference type="SAM" id="MobiDB-lite"/>
    </source>
</evidence>
<keyword evidence="3" id="KW-0813">Transport</keyword>
<name>A0A8T1VFI2_9STRA</name>
<comment type="similarity">
    <text evidence="2">Belongs to the cation diffusion facilitator (CDF) transporter (TC 2.A.4) family.</text>
</comment>
<dbReference type="AlphaFoldDB" id="A0A8T1VFI2"/>
<reference evidence="9" key="1">
    <citation type="submission" date="2021-02" db="EMBL/GenBank/DDBJ databases">
        <authorList>
            <person name="Palmer J.M."/>
        </authorList>
    </citation>
    <scope>NUCLEOTIDE SEQUENCE</scope>
    <source>
        <strain evidence="9">SCRP734</strain>
    </source>
</reference>
<dbReference type="GO" id="GO:0008324">
    <property type="term" value="F:monoatomic cation transmembrane transporter activity"/>
    <property type="evidence" value="ECO:0007669"/>
    <property type="project" value="InterPro"/>
</dbReference>
<dbReference type="EMBL" id="JAGDFM010000334">
    <property type="protein sequence ID" value="KAG7379706.1"/>
    <property type="molecule type" value="Genomic_DNA"/>
</dbReference>
<accession>A0A8T1VFI2</accession>
<feature type="region of interest" description="Disordered" evidence="7">
    <location>
        <begin position="46"/>
        <end position="67"/>
    </location>
</feature>
<evidence type="ECO:0000256" key="4">
    <source>
        <dbReference type="ARBA" id="ARBA00022692"/>
    </source>
</evidence>